<accession>A0A392VY82</accession>
<reference evidence="1 2" key="1">
    <citation type="journal article" date="2018" name="Front. Plant Sci.">
        <title>Red Clover (Trifolium pratense) and Zigzag Clover (T. medium) - A Picture of Genomic Similarities and Differences.</title>
        <authorList>
            <person name="Dluhosova J."/>
            <person name="Istvanek J."/>
            <person name="Nedelnik J."/>
            <person name="Repkova J."/>
        </authorList>
    </citation>
    <scope>NUCLEOTIDE SEQUENCE [LARGE SCALE GENOMIC DNA]</scope>
    <source>
        <strain evidence="2">cv. 10/8</strain>
        <tissue evidence="1">Leaf</tissue>
    </source>
</reference>
<evidence type="ECO:0000313" key="1">
    <source>
        <dbReference type="EMBL" id="MCI92937.1"/>
    </source>
</evidence>
<dbReference type="EMBL" id="LXQA011315193">
    <property type="protein sequence ID" value="MCI92937.1"/>
    <property type="molecule type" value="Genomic_DNA"/>
</dbReference>
<protein>
    <submittedName>
        <fullName evidence="1">Uncharacterized protein</fullName>
    </submittedName>
</protein>
<evidence type="ECO:0000313" key="2">
    <source>
        <dbReference type="Proteomes" id="UP000265520"/>
    </source>
</evidence>
<proteinExistence type="predicted"/>
<feature type="non-terminal residue" evidence="1">
    <location>
        <position position="1"/>
    </location>
</feature>
<comment type="caution">
    <text evidence="1">The sequence shown here is derived from an EMBL/GenBank/DDBJ whole genome shotgun (WGS) entry which is preliminary data.</text>
</comment>
<dbReference type="Proteomes" id="UP000265520">
    <property type="component" value="Unassembled WGS sequence"/>
</dbReference>
<dbReference type="AlphaFoldDB" id="A0A392VY82"/>
<name>A0A392VY82_9FABA</name>
<sequence length="49" mass="5475">VILCVSQCIGIELLYPRNVAVADHGGKVHPPIPLGGLLDVWGRWRIWKK</sequence>
<keyword evidence="2" id="KW-1185">Reference proteome</keyword>
<organism evidence="1 2">
    <name type="scientific">Trifolium medium</name>
    <dbReference type="NCBI Taxonomy" id="97028"/>
    <lineage>
        <taxon>Eukaryota</taxon>
        <taxon>Viridiplantae</taxon>
        <taxon>Streptophyta</taxon>
        <taxon>Embryophyta</taxon>
        <taxon>Tracheophyta</taxon>
        <taxon>Spermatophyta</taxon>
        <taxon>Magnoliopsida</taxon>
        <taxon>eudicotyledons</taxon>
        <taxon>Gunneridae</taxon>
        <taxon>Pentapetalae</taxon>
        <taxon>rosids</taxon>
        <taxon>fabids</taxon>
        <taxon>Fabales</taxon>
        <taxon>Fabaceae</taxon>
        <taxon>Papilionoideae</taxon>
        <taxon>50 kb inversion clade</taxon>
        <taxon>NPAAA clade</taxon>
        <taxon>Hologalegina</taxon>
        <taxon>IRL clade</taxon>
        <taxon>Trifolieae</taxon>
        <taxon>Trifolium</taxon>
    </lineage>
</organism>